<dbReference type="Proteomes" id="UP000799770">
    <property type="component" value="Unassembled WGS sequence"/>
</dbReference>
<dbReference type="PANTHER" id="PTHR38846:SF1">
    <property type="entry name" value="C3H1-TYPE DOMAIN-CONTAINING PROTEIN"/>
    <property type="match status" value="1"/>
</dbReference>
<sequence>MATKHQESLFLSWAILAGINFTIDPKKSLKAEFTRLAKDGGWLPHINMDTWCFRWQQCFGEEYIWGGRSQANATKNTQPSTKVYLRVADHIFPEGEDGTETLQLWQALCKDVGLEVVPLSITKCKKALKSLHVNLIDLIDGLSNGTPVRHFDSRKALAKYTCRGHAFPKVAAKEEGFISSLLRHVKSMGGRSACS</sequence>
<protein>
    <submittedName>
        <fullName evidence="1">Uncharacterized protein</fullName>
    </submittedName>
</protein>
<dbReference type="OrthoDB" id="6105938at2759"/>
<dbReference type="EMBL" id="ML977311">
    <property type="protein sequence ID" value="KAF2122001.1"/>
    <property type="molecule type" value="Genomic_DNA"/>
</dbReference>
<dbReference type="AlphaFoldDB" id="A0A6A5ZUV8"/>
<organism evidence="1 2">
    <name type="scientific">Lophiotrema nucula</name>
    <dbReference type="NCBI Taxonomy" id="690887"/>
    <lineage>
        <taxon>Eukaryota</taxon>
        <taxon>Fungi</taxon>
        <taxon>Dikarya</taxon>
        <taxon>Ascomycota</taxon>
        <taxon>Pezizomycotina</taxon>
        <taxon>Dothideomycetes</taxon>
        <taxon>Pleosporomycetidae</taxon>
        <taxon>Pleosporales</taxon>
        <taxon>Lophiotremataceae</taxon>
        <taxon>Lophiotrema</taxon>
    </lineage>
</organism>
<proteinExistence type="predicted"/>
<dbReference type="PANTHER" id="PTHR38846">
    <property type="entry name" value="C3H1-TYPE DOMAIN-CONTAINING PROTEIN"/>
    <property type="match status" value="1"/>
</dbReference>
<accession>A0A6A5ZUV8</accession>
<evidence type="ECO:0000313" key="1">
    <source>
        <dbReference type="EMBL" id="KAF2122001.1"/>
    </source>
</evidence>
<evidence type="ECO:0000313" key="2">
    <source>
        <dbReference type="Proteomes" id="UP000799770"/>
    </source>
</evidence>
<name>A0A6A5ZUV8_9PLEO</name>
<gene>
    <name evidence="1" type="ORF">BDV96DRAFT_562784</name>
</gene>
<reference evidence="1" key="1">
    <citation type="journal article" date="2020" name="Stud. Mycol.">
        <title>101 Dothideomycetes genomes: a test case for predicting lifestyles and emergence of pathogens.</title>
        <authorList>
            <person name="Haridas S."/>
            <person name="Albert R."/>
            <person name="Binder M."/>
            <person name="Bloem J."/>
            <person name="Labutti K."/>
            <person name="Salamov A."/>
            <person name="Andreopoulos B."/>
            <person name="Baker S."/>
            <person name="Barry K."/>
            <person name="Bills G."/>
            <person name="Bluhm B."/>
            <person name="Cannon C."/>
            <person name="Castanera R."/>
            <person name="Culley D."/>
            <person name="Daum C."/>
            <person name="Ezra D."/>
            <person name="Gonzalez J."/>
            <person name="Henrissat B."/>
            <person name="Kuo A."/>
            <person name="Liang C."/>
            <person name="Lipzen A."/>
            <person name="Lutzoni F."/>
            <person name="Magnuson J."/>
            <person name="Mondo S."/>
            <person name="Nolan M."/>
            <person name="Ohm R."/>
            <person name="Pangilinan J."/>
            <person name="Park H.-J."/>
            <person name="Ramirez L."/>
            <person name="Alfaro M."/>
            <person name="Sun H."/>
            <person name="Tritt A."/>
            <person name="Yoshinaga Y."/>
            <person name="Zwiers L.-H."/>
            <person name="Turgeon B."/>
            <person name="Goodwin S."/>
            <person name="Spatafora J."/>
            <person name="Crous P."/>
            <person name="Grigoriev I."/>
        </authorList>
    </citation>
    <scope>NUCLEOTIDE SEQUENCE</scope>
    <source>
        <strain evidence="1">CBS 627.86</strain>
    </source>
</reference>
<keyword evidence="2" id="KW-1185">Reference proteome</keyword>